<sequence>METAALRRTYDVLLAEVAAGGFGPPPAGALDAGQIVAHLAANDELMSEATEAVLAGSEFAYYDLVDIHRPQLDALTARHGGLAGLIRLFRETSQRLCGLTEQLGPAAGTLVETHLREGAELTVAEALPWGRVLDLHGRVHLPLHLAQLRALRPTG</sequence>
<dbReference type="EMBL" id="CP118615">
    <property type="protein sequence ID" value="WDZ87056.1"/>
    <property type="molecule type" value="Genomic_DNA"/>
</dbReference>
<reference evidence="1 2" key="1">
    <citation type="submission" date="2023-02" db="EMBL/GenBank/DDBJ databases">
        <authorList>
            <person name="Mo P."/>
        </authorList>
    </citation>
    <scope>NUCLEOTIDE SEQUENCE [LARGE SCALE GENOMIC DNA]</scope>
    <source>
        <strain evidence="1 2">HUAS 3</strain>
    </source>
</reference>
<dbReference type="Proteomes" id="UP001219605">
    <property type="component" value="Chromosome"/>
</dbReference>
<evidence type="ECO:0000313" key="2">
    <source>
        <dbReference type="Proteomes" id="UP001219605"/>
    </source>
</evidence>
<gene>
    <name evidence="1" type="ORF">PVK37_11945</name>
</gene>
<dbReference type="Gene3D" id="1.20.120.450">
    <property type="entry name" value="dinb family like domain"/>
    <property type="match status" value="1"/>
</dbReference>
<dbReference type="InterPro" id="IPR034660">
    <property type="entry name" value="DinB/YfiT-like"/>
</dbReference>
<proteinExistence type="predicted"/>
<organism evidence="1 2">
    <name type="scientific">Micromonospora cathayae</name>
    <dbReference type="NCBI Taxonomy" id="3028804"/>
    <lineage>
        <taxon>Bacteria</taxon>
        <taxon>Bacillati</taxon>
        <taxon>Actinomycetota</taxon>
        <taxon>Actinomycetes</taxon>
        <taxon>Micromonosporales</taxon>
        <taxon>Micromonosporaceae</taxon>
        <taxon>Micromonospora</taxon>
    </lineage>
</organism>
<dbReference type="RefSeq" id="WP_275033941.1">
    <property type="nucleotide sequence ID" value="NZ_CP118615.1"/>
</dbReference>
<evidence type="ECO:0000313" key="1">
    <source>
        <dbReference type="EMBL" id="WDZ87056.1"/>
    </source>
</evidence>
<evidence type="ECO:0008006" key="3">
    <source>
        <dbReference type="Google" id="ProtNLM"/>
    </source>
</evidence>
<accession>A0ABY7ZXD2</accession>
<name>A0ABY7ZXD2_9ACTN</name>
<keyword evidence="2" id="KW-1185">Reference proteome</keyword>
<dbReference type="SUPFAM" id="SSF109854">
    <property type="entry name" value="DinB/YfiT-like putative metalloenzymes"/>
    <property type="match status" value="1"/>
</dbReference>
<protein>
    <recommendedName>
        <fullName evidence="3">DinB superfamily protein</fullName>
    </recommendedName>
</protein>